<comment type="caution">
    <text evidence="2">The sequence shown here is derived from an EMBL/GenBank/DDBJ whole genome shotgun (WGS) entry which is preliminary data.</text>
</comment>
<feature type="compositionally biased region" description="Acidic residues" evidence="1">
    <location>
        <begin position="86"/>
        <end position="107"/>
    </location>
</feature>
<organism evidence="2 3">
    <name type="scientific">Thalassiosira oceanica</name>
    <name type="common">Marine diatom</name>
    <dbReference type="NCBI Taxonomy" id="159749"/>
    <lineage>
        <taxon>Eukaryota</taxon>
        <taxon>Sar</taxon>
        <taxon>Stramenopiles</taxon>
        <taxon>Ochrophyta</taxon>
        <taxon>Bacillariophyta</taxon>
        <taxon>Coscinodiscophyceae</taxon>
        <taxon>Thalassiosirophycidae</taxon>
        <taxon>Thalassiosirales</taxon>
        <taxon>Thalassiosiraceae</taxon>
        <taxon>Thalassiosira</taxon>
    </lineage>
</organism>
<name>K0S6A3_THAOC</name>
<gene>
    <name evidence="2" type="ORF">THAOC_19213</name>
</gene>
<evidence type="ECO:0000256" key="1">
    <source>
        <dbReference type="SAM" id="MobiDB-lite"/>
    </source>
</evidence>
<accession>K0S6A3</accession>
<dbReference type="OrthoDB" id="47934at2759"/>
<protein>
    <submittedName>
        <fullName evidence="2">Uncharacterized protein</fullName>
    </submittedName>
</protein>
<sequence>MRANVSAQQIKARAKLGPPPERELTTPASRLRPPRATSLLPGPMLSGDSMFDSITTAQRDNTPHHNIVSPCDWELGRRNMVYYDDYDDDHSSSSEEEECADDTDDSSFLDTPILPSRSSFRINARVACIGRSLLGHSQPGDANDATPLLKEHASTFSKSAAGEIKRVPTEPTLSCLSLASARSSSRLSRCNDSANELFPSSTSSKPIPRHVSFSHVQVREYELALGCNPSVQSGVPISLGWNYNPNETRHSLDGQGNLESKSKSMSSLRLSDRERARRLESTPNISFEEMTQVLREVEKTKIERRQTLTLYRRERRIASESTKRGQVF</sequence>
<feature type="region of interest" description="Disordered" evidence="1">
    <location>
        <begin position="1"/>
        <end position="45"/>
    </location>
</feature>
<dbReference type="Proteomes" id="UP000266841">
    <property type="component" value="Unassembled WGS sequence"/>
</dbReference>
<feature type="region of interest" description="Disordered" evidence="1">
    <location>
        <begin position="248"/>
        <end position="283"/>
    </location>
</feature>
<evidence type="ECO:0000313" key="2">
    <source>
        <dbReference type="EMBL" id="EJK60439.1"/>
    </source>
</evidence>
<proteinExistence type="predicted"/>
<feature type="region of interest" description="Disordered" evidence="1">
    <location>
        <begin position="86"/>
        <end position="112"/>
    </location>
</feature>
<keyword evidence="3" id="KW-1185">Reference proteome</keyword>
<dbReference type="EMBL" id="AGNL01021104">
    <property type="protein sequence ID" value="EJK60439.1"/>
    <property type="molecule type" value="Genomic_DNA"/>
</dbReference>
<reference evidence="2 3" key="1">
    <citation type="journal article" date="2012" name="Genome Biol.">
        <title>Genome and low-iron response of an oceanic diatom adapted to chronic iron limitation.</title>
        <authorList>
            <person name="Lommer M."/>
            <person name="Specht M."/>
            <person name="Roy A.S."/>
            <person name="Kraemer L."/>
            <person name="Andreson R."/>
            <person name="Gutowska M.A."/>
            <person name="Wolf J."/>
            <person name="Bergner S.V."/>
            <person name="Schilhabel M.B."/>
            <person name="Klostermeier U.C."/>
            <person name="Beiko R.G."/>
            <person name="Rosenstiel P."/>
            <person name="Hippler M."/>
            <person name="Laroche J."/>
        </authorList>
    </citation>
    <scope>NUCLEOTIDE SEQUENCE [LARGE SCALE GENOMIC DNA]</scope>
    <source>
        <strain evidence="2 3">CCMP1005</strain>
    </source>
</reference>
<evidence type="ECO:0000313" key="3">
    <source>
        <dbReference type="Proteomes" id="UP000266841"/>
    </source>
</evidence>
<dbReference type="AlphaFoldDB" id="K0S6A3"/>
<feature type="compositionally biased region" description="Basic and acidic residues" evidence="1">
    <location>
        <begin position="270"/>
        <end position="280"/>
    </location>
</feature>